<evidence type="ECO:0000256" key="3">
    <source>
        <dbReference type="ARBA" id="ARBA00022803"/>
    </source>
</evidence>
<dbReference type="AlphaFoldDB" id="A0A6A4VSC3"/>
<evidence type="ECO:0000256" key="1">
    <source>
        <dbReference type="ARBA" id="ARBA00010935"/>
    </source>
</evidence>
<gene>
    <name evidence="9" type="primary">TTC21B_0</name>
    <name evidence="9" type="ORF">FJT64_008020</name>
</gene>
<dbReference type="InterPro" id="IPR011990">
    <property type="entry name" value="TPR-like_helical_dom_sf"/>
</dbReference>
<evidence type="ECO:0000259" key="7">
    <source>
        <dbReference type="Pfam" id="PF25064"/>
    </source>
</evidence>
<dbReference type="Pfam" id="PF25063">
    <property type="entry name" value="ARM_TT21_C"/>
    <property type="match status" value="1"/>
</dbReference>
<dbReference type="PANTHER" id="PTHR14699">
    <property type="entry name" value="STI2 PROTEIN-RELATED"/>
    <property type="match status" value="1"/>
</dbReference>
<feature type="domain" description="Tetratricopeptide repeat protein 21A/21B second ARM" evidence="5">
    <location>
        <begin position="40"/>
        <end position="110"/>
    </location>
</feature>
<feature type="repeat" description="TPR" evidence="4">
    <location>
        <begin position="457"/>
        <end position="490"/>
    </location>
</feature>
<dbReference type="FunFam" id="1.25.40.10:FF:000197">
    <property type="entry name" value="Tetratricopeptide repeat domain 21B"/>
    <property type="match status" value="1"/>
</dbReference>
<evidence type="ECO:0000256" key="2">
    <source>
        <dbReference type="ARBA" id="ARBA00022737"/>
    </source>
</evidence>
<name>A0A6A4VSC3_AMPAM</name>
<dbReference type="InterPro" id="IPR056835">
    <property type="entry name" value="ARM_TT21_5th"/>
</dbReference>
<evidence type="ECO:0000259" key="8">
    <source>
        <dbReference type="Pfam" id="PF25068"/>
    </source>
</evidence>
<dbReference type="Pfam" id="PF25060">
    <property type="entry name" value="ARM_TT21_2nd"/>
    <property type="match status" value="1"/>
</dbReference>
<dbReference type="Pfam" id="PF25068">
    <property type="entry name" value="ARM_TT21_4th"/>
    <property type="match status" value="1"/>
</dbReference>
<proteinExistence type="inferred from homology"/>
<dbReference type="SUPFAM" id="SSF48452">
    <property type="entry name" value="TPR-like"/>
    <property type="match status" value="3"/>
</dbReference>
<organism evidence="9 10">
    <name type="scientific">Amphibalanus amphitrite</name>
    <name type="common">Striped barnacle</name>
    <name type="synonym">Balanus amphitrite</name>
    <dbReference type="NCBI Taxonomy" id="1232801"/>
    <lineage>
        <taxon>Eukaryota</taxon>
        <taxon>Metazoa</taxon>
        <taxon>Ecdysozoa</taxon>
        <taxon>Arthropoda</taxon>
        <taxon>Crustacea</taxon>
        <taxon>Multicrustacea</taxon>
        <taxon>Cirripedia</taxon>
        <taxon>Thoracica</taxon>
        <taxon>Thoracicalcarea</taxon>
        <taxon>Balanomorpha</taxon>
        <taxon>Balanoidea</taxon>
        <taxon>Balanidae</taxon>
        <taxon>Amphibalaninae</taxon>
        <taxon>Amphibalanus</taxon>
    </lineage>
</organism>
<dbReference type="InterPro" id="IPR056832">
    <property type="entry name" value="ARM_TT21_2nd"/>
</dbReference>
<dbReference type="GO" id="GO:0030991">
    <property type="term" value="C:intraciliary transport particle A"/>
    <property type="evidence" value="ECO:0007669"/>
    <property type="project" value="TreeGrafter"/>
</dbReference>
<keyword evidence="3 4" id="KW-0802">TPR repeat</keyword>
<feature type="repeat" description="TPR" evidence="4">
    <location>
        <begin position="292"/>
        <end position="325"/>
    </location>
</feature>
<dbReference type="Pfam" id="PF25064">
    <property type="entry name" value="ARM_TT21_5th"/>
    <property type="match status" value="1"/>
</dbReference>
<dbReference type="Pfam" id="PF25058">
    <property type="entry name" value="ARM_TT21"/>
    <property type="match status" value="1"/>
</dbReference>
<sequence>MFHSFSTDESVLGLAKSGMFYATQHTWVDDVPVPLGSAIPVSLKRAITVLEPVTKSCPGLLEALYLMAKAKYLSGDAKAAASTLKHCIDHVDQSYADAHLLNAQIQLHQGFFKQASQSLELGLSYNFEIKDHPLFHLIRARIQKREKQAQEAIQTLHTAIQLAGLTSRLVKGSTPKSKIDVNDNDKVSIYLELADAYRMANQEADAKQVMEEATLMFKGTGEEVRIIVANADLLLARNEVSAALGSLRNITPDQPYYLQSREKMAEIYFDYLKDRRMYAAMYKEIVDQIPTPASYLMLGDAYMTILEPDKAIEVYESALKRNPRDHDLALKMGRALVKTHHYGKAINYYKEAIKVGEDNNLRYDMAELQMRMRQYDKAEKTVVQAMEKIKGEDNSSLASLIMQAQLLKLLAKIHDLVGDVNKSIGTLKEANEVQVRVLKRVQMEQPDSVAEHKARATEICCTMSERYQSQRNYEQAIKYYQEALQHQPDDANALLALARLYMQTGDLDQCQYTCMTLLRLDKENDLATVMMADLSFRRNDYETAMFHFQELLTRRPDYFAALARLVEVMRRTGHLEKVPDYLEKAEKASQRGTTEPGLAFCKALYEWYSSNPNGALKYFNQARRDPEWGQRAIYHMINICLNPDNMTIGGETFEAMEDLADTDVKNSQEMALRTADKLLQELKPKPGDQTISHQLLTNFLLLASKNKGNMERALQEFTNIASSETYKDHVGAICGMATAYMLLKQTPRARNQLKRVAKNTWNFEDAEYLERCWLLLADIYIQSGKYDLAQDVIQRILQHNRSCGKAHEYAGFIHEKESSYKDAAENYEMSWRFSRHSNPVIGFKLAFNYLKAKRYVDAIDVCHQVMEKFPDYPKIRKDILDKARSQLKL</sequence>
<comment type="caution">
    <text evidence="9">The sequence shown here is derived from an EMBL/GenBank/DDBJ whole genome shotgun (WGS) entry which is preliminary data.</text>
</comment>
<feature type="repeat" description="TPR" evidence="4">
    <location>
        <begin position="326"/>
        <end position="359"/>
    </location>
</feature>
<dbReference type="PANTHER" id="PTHR14699:SF0">
    <property type="entry name" value="TETRATRICOPEPTIDE REPEAT PROTEIN 21 HOMOLOG"/>
    <property type="match status" value="1"/>
</dbReference>
<dbReference type="Proteomes" id="UP000440578">
    <property type="component" value="Unassembled WGS sequence"/>
</dbReference>
<dbReference type="InterPro" id="IPR056836">
    <property type="entry name" value="ARM_TT21_4th"/>
</dbReference>
<comment type="similarity">
    <text evidence="1">Belongs to the TTC21 family.</text>
</comment>
<feature type="domain" description="Tetratricopeptide repeat protein 21A/21B fourth ARM" evidence="8">
    <location>
        <begin position="328"/>
        <end position="484"/>
    </location>
</feature>
<dbReference type="Gene3D" id="1.25.40.10">
    <property type="entry name" value="Tetratricopeptide repeat domain"/>
    <property type="match status" value="4"/>
</dbReference>
<dbReference type="GO" id="GO:0061512">
    <property type="term" value="P:protein localization to cilium"/>
    <property type="evidence" value="ECO:0007669"/>
    <property type="project" value="TreeGrafter"/>
</dbReference>
<dbReference type="GO" id="GO:0005929">
    <property type="term" value="C:cilium"/>
    <property type="evidence" value="ECO:0007669"/>
    <property type="project" value="GOC"/>
</dbReference>
<keyword evidence="10" id="KW-1185">Reference proteome</keyword>
<dbReference type="InterPro" id="IPR040364">
    <property type="entry name" value="TTC21A/TTC21B"/>
</dbReference>
<dbReference type="OrthoDB" id="10259630at2759"/>
<dbReference type="InterPro" id="IPR056834">
    <property type="entry name" value="ARM_TT21_C"/>
</dbReference>
<reference evidence="9 10" key="1">
    <citation type="submission" date="2019-07" db="EMBL/GenBank/DDBJ databases">
        <title>Draft genome assembly of a fouling barnacle, Amphibalanus amphitrite (Darwin, 1854): The first reference genome for Thecostraca.</title>
        <authorList>
            <person name="Kim W."/>
        </authorList>
    </citation>
    <scope>NUCLEOTIDE SEQUENCE [LARGE SCALE GENOMIC DNA]</scope>
    <source>
        <strain evidence="9">SNU_AA5</strain>
        <tissue evidence="9">Soma without cirri and trophi</tissue>
    </source>
</reference>
<evidence type="ECO:0000259" key="6">
    <source>
        <dbReference type="Pfam" id="PF25063"/>
    </source>
</evidence>
<evidence type="ECO:0000259" key="5">
    <source>
        <dbReference type="Pfam" id="PF25060"/>
    </source>
</evidence>
<feature type="domain" description="Tetratricopeptide repeat protein 21A/21B fifth ARM repeats" evidence="7">
    <location>
        <begin position="527"/>
        <end position="641"/>
    </location>
</feature>
<dbReference type="Pfam" id="PF13181">
    <property type="entry name" value="TPR_8"/>
    <property type="match status" value="1"/>
</dbReference>
<dbReference type="InterPro" id="IPR019734">
    <property type="entry name" value="TPR_rpt"/>
</dbReference>
<dbReference type="SMART" id="SM00028">
    <property type="entry name" value="TPR"/>
    <property type="match status" value="11"/>
</dbReference>
<feature type="domain" description="Tetratricopeptide repeat protein 21A/21B C-terminal ARM" evidence="6">
    <location>
        <begin position="674"/>
        <end position="884"/>
    </location>
</feature>
<evidence type="ECO:0000313" key="9">
    <source>
        <dbReference type="EMBL" id="KAF0294320.1"/>
    </source>
</evidence>
<keyword evidence="2" id="KW-0677">Repeat</keyword>
<protein>
    <submittedName>
        <fullName evidence="9">Tetratricopeptide repeat protein 21B</fullName>
    </submittedName>
</protein>
<dbReference type="FunFam" id="1.25.40.10:FF:000219">
    <property type="entry name" value="Tetratricopeptide repeat domain 21B"/>
    <property type="match status" value="1"/>
</dbReference>
<dbReference type="GO" id="GO:0035721">
    <property type="term" value="P:intraciliary retrograde transport"/>
    <property type="evidence" value="ECO:0007669"/>
    <property type="project" value="TreeGrafter"/>
</dbReference>
<dbReference type="EMBL" id="VIIS01001694">
    <property type="protein sequence ID" value="KAF0294320.1"/>
    <property type="molecule type" value="Genomic_DNA"/>
</dbReference>
<accession>A0A6A4VSC3</accession>
<evidence type="ECO:0000313" key="10">
    <source>
        <dbReference type="Proteomes" id="UP000440578"/>
    </source>
</evidence>
<dbReference type="PROSITE" id="PS50005">
    <property type="entry name" value="TPR"/>
    <property type="match status" value="3"/>
</dbReference>
<evidence type="ECO:0000256" key="4">
    <source>
        <dbReference type="PROSITE-ProRule" id="PRU00339"/>
    </source>
</evidence>